<accession>A0AAV6MUK6</accession>
<gene>
    <name evidence="1" type="ORF">SDJN03_16249</name>
</gene>
<dbReference type="EMBL" id="JAGKQH010000011">
    <property type="protein sequence ID" value="KAG6587684.1"/>
    <property type="molecule type" value="Genomic_DNA"/>
</dbReference>
<dbReference type="AlphaFoldDB" id="A0AAV6MUK6"/>
<sequence length="129" mass="14413">MDRTAENWYWKRASPTAIARRRSFMASVPSSEMSMKRFGFLTPSASTAIDCILLILKVFAKANDNDTLVLVLQSNCQPDVITLHTVMKGFCKVETVGEALKVTICSKGDETQCKLEDSLLWSSGYQVIR</sequence>
<organism evidence="1 2">
    <name type="scientific">Cucurbita argyrosperma subsp. sororia</name>
    <dbReference type="NCBI Taxonomy" id="37648"/>
    <lineage>
        <taxon>Eukaryota</taxon>
        <taxon>Viridiplantae</taxon>
        <taxon>Streptophyta</taxon>
        <taxon>Embryophyta</taxon>
        <taxon>Tracheophyta</taxon>
        <taxon>Spermatophyta</taxon>
        <taxon>Magnoliopsida</taxon>
        <taxon>eudicotyledons</taxon>
        <taxon>Gunneridae</taxon>
        <taxon>Pentapetalae</taxon>
        <taxon>rosids</taxon>
        <taxon>fabids</taxon>
        <taxon>Cucurbitales</taxon>
        <taxon>Cucurbitaceae</taxon>
        <taxon>Cucurbiteae</taxon>
        <taxon>Cucurbita</taxon>
    </lineage>
</organism>
<reference evidence="1 2" key="1">
    <citation type="journal article" date="2021" name="Hortic Res">
        <title>The domestication of Cucurbita argyrosperma as revealed by the genome of its wild relative.</title>
        <authorList>
            <person name="Barrera-Redondo J."/>
            <person name="Sanchez-de la Vega G."/>
            <person name="Aguirre-Liguori J.A."/>
            <person name="Castellanos-Morales G."/>
            <person name="Gutierrez-Guerrero Y.T."/>
            <person name="Aguirre-Dugua X."/>
            <person name="Aguirre-Planter E."/>
            <person name="Tenaillon M.I."/>
            <person name="Lira-Saade R."/>
            <person name="Eguiarte L.E."/>
        </authorList>
    </citation>
    <scope>NUCLEOTIDE SEQUENCE [LARGE SCALE GENOMIC DNA]</scope>
    <source>
        <strain evidence="1">JBR-2021</strain>
    </source>
</reference>
<comment type="caution">
    <text evidence="1">The sequence shown here is derived from an EMBL/GenBank/DDBJ whole genome shotgun (WGS) entry which is preliminary data.</text>
</comment>
<keyword evidence="2" id="KW-1185">Reference proteome</keyword>
<evidence type="ECO:0000313" key="2">
    <source>
        <dbReference type="Proteomes" id="UP000685013"/>
    </source>
</evidence>
<feature type="non-terminal residue" evidence="1">
    <location>
        <position position="1"/>
    </location>
</feature>
<name>A0AAV6MUK6_9ROSI</name>
<evidence type="ECO:0000313" key="1">
    <source>
        <dbReference type="EMBL" id="KAG6587684.1"/>
    </source>
</evidence>
<proteinExistence type="predicted"/>
<protein>
    <submittedName>
        <fullName evidence="1">Uncharacterized protein</fullName>
    </submittedName>
</protein>
<dbReference type="Proteomes" id="UP000685013">
    <property type="component" value="Chromosome 11"/>
</dbReference>